<name>A0A7S0PV39_9EUKA</name>
<accession>A0A7S0PV39</accession>
<dbReference type="Gene3D" id="3.60.10.10">
    <property type="entry name" value="Endonuclease/exonuclease/phosphatase"/>
    <property type="match status" value="1"/>
</dbReference>
<evidence type="ECO:0000256" key="1">
    <source>
        <dbReference type="SAM" id="MobiDB-lite"/>
    </source>
</evidence>
<dbReference type="GO" id="GO:0003824">
    <property type="term" value="F:catalytic activity"/>
    <property type="evidence" value="ECO:0007669"/>
    <property type="project" value="InterPro"/>
</dbReference>
<feature type="signal peptide" evidence="2">
    <location>
        <begin position="1"/>
        <end position="18"/>
    </location>
</feature>
<feature type="region of interest" description="Disordered" evidence="1">
    <location>
        <begin position="350"/>
        <end position="373"/>
    </location>
</feature>
<dbReference type="AlphaFoldDB" id="A0A7S0PV39"/>
<feature type="compositionally biased region" description="Pro residues" evidence="1">
    <location>
        <begin position="353"/>
        <end position="365"/>
    </location>
</feature>
<dbReference type="SUPFAM" id="SSF56219">
    <property type="entry name" value="DNase I-like"/>
    <property type="match status" value="1"/>
</dbReference>
<evidence type="ECO:0000256" key="2">
    <source>
        <dbReference type="SAM" id="SignalP"/>
    </source>
</evidence>
<protein>
    <recommendedName>
        <fullName evidence="3">Endonuclease/exonuclease/phosphatase domain-containing protein</fullName>
    </recommendedName>
</protein>
<reference evidence="4" key="1">
    <citation type="submission" date="2021-01" db="EMBL/GenBank/DDBJ databases">
        <authorList>
            <person name="Corre E."/>
            <person name="Pelletier E."/>
            <person name="Niang G."/>
            <person name="Scheremetjew M."/>
            <person name="Finn R."/>
            <person name="Kale V."/>
            <person name="Holt S."/>
            <person name="Cochrane G."/>
            <person name="Meng A."/>
            <person name="Brown T."/>
            <person name="Cohen L."/>
        </authorList>
    </citation>
    <scope>NUCLEOTIDE SEQUENCE</scope>
    <source>
        <strain evidence="4">PLY182g</strain>
    </source>
</reference>
<evidence type="ECO:0000313" key="4">
    <source>
        <dbReference type="EMBL" id="CAD8597855.1"/>
    </source>
</evidence>
<gene>
    <name evidence="4" type="ORF">CPEL01642_LOCUS1185</name>
</gene>
<organism evidence="4">
    <name type="scientific">Coccolithus braarudii</name>
    <dbReference type="NCBI Taxonomy" id="221442"/>
    <lineage>
        <taxon>Eukaryota</taxon>
        <taxon>Haptista</taxon>
        <taxon>Haptophyta</taxon>
        <taxon>Prymnesiophyceae</taxon>
        <taxon>Coccolithales</taxon>
        <taxon>Coccolithaceae</taxon>
        <taxon>Coccolithus</taxon>
    </lineage>
</organism>
<feature type="domain" description="Endonuclease/exonuclease/phosphatase" evidence="3">
    <location>
        <begin position="61"/>
        <end position="343"/>
    </location>
</feature>
<feature type="chain" id="PRO_5030699186" description="Endonuclease/exonuclease/phosphatase domain-containing protein" evidence="2">
    <location>
        <begin position="19"/>
        <end position="373"/>
    </location>
</feature>
<evidence type="ECO:0000259" key="3">
    <source>
        <dbReference type="Pfam" id="PF03372"/>
    </source>
</evidence>
<dbReference type="InterPro" id="IPR005135">
    <property type="entry name" value="Endo/exonuclease/phosphatase"/>
</dbReference>
<dbReference type="Pfam" id="PF03372">
    <property type="entry name" value="Exo_endo_phos"/>
    <property type="match status" value="1"/>
</dbReference>
<keyword evidence="2" id="KW-0732">Signal</keyword>
<dbReference type="InterPro" id="IPR036691">
    <property type="entry name" value="Endo/exonu/phosph_ase_sf"/>
</dbReference>
<sequence>MMMTIFGSLLVLLRLSHAEDAEVGPAARHAEAAEEGLAARNLTYRSVPQLGTPYTSLRLVHWNVANFNPSGESPEQSLALSTEVVAAQLMDISAHCGGVLPDVITLNEDIEFNATSGANAFDLGPSYYHAGACQAEPLWESEAAYANGGRFLRNSMWVLSETWTVTKSTTATVSKAETSATRCAVVAHLIPVDVGGSSAAGVSIATVHLTGGRFTDDRWADFTGEKGYEVKKTISVGVTLLGTRPDIIVGDLNSYSNASSIPLHQASYAPWNEAKTKGEEEGYLAWATEGVRFLEAEGYTRIGIDEDTTKFGGTVDHIFVKDGSPVRIVGKKGAVPGFECSDHSIIYAEFSPSPSPSPTPSPSPPRLEFLHRL</sequence>
<proteinExistence type="predicted"/>
<dbReference type="EMBL" id="HBEY01002452">
    <property type="protein sequence ID" value="CAD8597855.1"/>
    <property type="molecule type" value="Transcribed_RNA"/>
</dbReference>